<comment type="caution">
    <text evidence="2">The sequence shown here is derived from an EMBL/GenBank/DDBJ whole genome shotgun (WGS) entry which is preliminary data.</text>
</comment>
<proteinExistence type="predicted"/>
<dbReference type="EMBL" id="JBIAZU010000007">
    <property type="protein sequence ID" value="MFF5295283.1"/>
    <property type="molecule type" value="Genomic_DNA"/>
</dbReference>
<evidence type="ECO:0000313" key="2">
    <source>
        <dbReference type="EMBL" id="MFF5295283.1"/>
    </source>
</evidence>
<feature type="transmembrane region" description="Helical" evidence="1">
    <location>
        <begin position="111"/>
        <end position="131"/>
    </location>
</feature>
<feature type="transmembrane region" description="Helical" evidence="1">
    <location>
        <begin position="85"/>
        <end position="105"/>
    </location>
</feature>
<sequence>MRMQLKRVAAGVLALSALFVGGWAAFAPSSFYRDFPLPGREWVSGLGPYNEHLVRDVGGLYLALLVLAAWAALRPSEEVMRVTGLAWLVFGVLHFAFHAAHLTMFSTGDRIGMLGALGGTVVLAVVLLLPASSPASLR</sequence>
<keyword evidence="1" id="KW-0812">Transmembrane</keyword>
<keyword evidence="3" id="KW-1185">Reference proteome</keyword>
<protein>
    <recommendedName>
        <fullName evidence="4">DUF4345 domain-containing protein</fullName>
    </recommendedName>
</protein>
<dbReference type="RefSeq" id="WP_026205551.1">
    <property type="nucleotide sequence ID" value="NZ_JBIAZU010000007.1"/>
</dbReference>
<accession>A0ABW6WQM1</accession>
<keyword evidence="1" id="KW-1133">Transmembrane helix</keyword>
<evidence type="ECO:0000256" key="1">
    <source>
        <dbReference type="SAM" id="Phobius"/>
    </source>
</evidence>
<evidence type="ECO:0000313" key="3">
    <source>
        <dbReference type="Proteomes" id="UP001602245"/>
    </source>
</evidence>
<gene>
    <name evidence="2" type="ORF">ACFY35_38105</name>
</gene>
<feature type="transmembrane region" description="Helical" evidence="1">
    <location>
        <begin position="53"/>
        <end position="73"/>
    </location>
</feature>
<keyword evidence="1" id="KW-0472">Membrane</keyword>
<reference evidence="2 3" key="1">
    <citation type="submission" date="2024-10" db="EMBL/GenBank/DDBJ databases">
        <title>The Natural Products Discovery Center: Release of the First 8490 Sequenced Strains for Exploring Actinobacteria Biosynthetic Diversity.</title>
        <authorList>
            <person name="Kalkreuter E."/>
            <person name="Kautsar S.A."/>
            <person name="Yang D."/>
            <person name="Bader C.D."/>
            <person name="Teijaro C.N."/>
            <person name="Fluegel L."/>
            <person name="Davis C.M."/>
            <person name="Simpson J.R."/>
            <person name="Lauterbach L."/>
            <person name="Steele A.D."/>
            <person name="Gui C."/>
            <person name="Meng S."/>
            <person name="Li G."/>
            <person name="Viehrig K."/>
            <person name="Ye F."/>
            <person name="Su P."/>
            <person name="Kiefer A.F."/>
            <person name="Nichols A."/>
            <person name="Cepeda A.J."/>
            <person name="Yan W."/>
            <person name="Fan B."/>
            <person name="Jiang Y."/>
            <person name="Adhikari A."/>
            <person name="Zheng C.-J."/>
            <person name="Schuster L."/>
            <person name="Cowan T.M."/>
            <person name="Smanski M.J."/>
            <person name="Chevrette M.G."/>
            <person name="De Carvalho L.P.S."/>
            <person name="Shen B."/>
        </authorList>
    </citation>
    <scope>NUCLEOTIDE SEQUENCE [LARGE SCALE GENOMIC DNA]</scope>
    <source>
        <strain evidence="2 3">NPDC000087</strain>
    </source>
</reference>
<organism evidence="2 3">
    <name type="scientific">Paractinoplanes globisporus</name>
    <dbReference type="NCBI Taxonomy" id="113565"/>
    <lineage>
        <taxon>Bacteria</taxon>
        <taxon>Bacillati</taxon>
        <taxon>Actinomycetota</taxon>
        <taxon>Actinomycetes</taxon>
        <taxon>Micromonosporales</taxon>
        <taxon>Micromonosporaceae</taxon>
        <taxon>Paractinoplanes</taxon>
    </lineage>
</organism>
<dbReference type="Proteomes" id="UP001602245">
    <property type="component" value="Unassembled WGS sequence"/>
</dbReference>
<name>A0ABW6WQM1_9ACTN</name>
<evidence type="ECO:0008006" key="4">
    <source>
        <dbReference type="Google" id="ProtNLM"/>
    </source>
</evidence>